<dbReference type="AlphaFoldDB" id="A0A085NKY6"/>
<gene>
    <name evidence="1" type="ORF">M514_17734</name>
</gene>
<protein>
    <submittedName>
        <fullName evidence="1">Uncharacterized protein</fullName>
    </submittedName>
</protein>
<reference evidence="1" key="1">
    <citation type="journal article" date="2014" name="Nat. Genet.">
        <title>Genome and transcriptome of the porcine whipworm Trichuris suis.</title>
        <authorList>
            <person name="Jex A.R."/>
            <person name="Nejsum P."/>
            <person name="Schwarz E.M."/>
            <person name="Hu L."/>
            <person name="Young N.D."/>
            <person name="Hall R.S."/>
            <person name="Korhonen P.K."/>
            <person name="Liao S."/>
            <person name="Thamsborg S."/>
            <person name="Xia J."/>
            <person name="Xu P."/>
            <person name="Wang S."/>
            <person name="Scheerlinck J.P."/>
            <person name="Hofmann A."/>
            <person name="Sternberg P.W."/>
            <person name="Wang J."/>
            <person name="Gasser R.B."/>
        </authorList>
    </citation>
    <scope>NUCLEOTIDE SEQUENCE [LARGE SCALE GENOMIC DNA]</scope>
    <source>
        <strain evidence="1">DCEP-RM93F</strain>
    </source>
</reference>
<accession>A0A085NKY6</accession>
<proteinExistence type="predicted"/>
<organism evidence="1">
    <name type="scientific">Trichuris suis</name>
    <name type="common">pig whipworm</name>
    <dbReference type="NCBI Taxonomy" id="68888"/>
    <lineage>
        <taxon>Eukaryota</taxon>
        <taxon>Metazoa</taxon>
        <taxon>Ecdysozoa</taxon>
        <taxon>Nematoda</taxon>
        <taxon>Enoplea</taxon>
        <taxon>Dorylaimia</taxon>
        <taxon>Trichinellida</taxon>
        <taxon>Trichuridae</taxon>
        <taxon>Trichuris</taxon>
    </lineage>
</organism>
<dbReference type="Proteomes" id="UP000030758">
    <property type="component" value="Unassembled WGS sequence"/>
</dbReference>
<name>A0A085NKY6_9BILA</name>
<evidence type="ECO:0000313" key="1">
    <source>
        <dbReference type="EMBL" id="KFD70132.1"/>
    </source>
</evidence>
<dbReference type="EMBL" id="KL367490">
    <property type="protein sequence ID" value="KFD70132.1"/>
    <property type="molecule type" value="Genomic_DNA"/>
</dbReference>
<sequence length="73" mass="8443">MQIGQFCGERKEGPSQEPLEEDVCQFTVDSTCRAYSFHRTQCASFLSTHYLHLEMLLLNEALYSVMSVMPFIF</sequence>